<accession>A0A0G0VE70</accession>
<keyword evidence="5" id="KW-0808">Transferase</keyword>
<sequence>MRNSEREAAAKAAADEVRTITQLPFPFEHGSVGPIGLVLGTGWGDVLKVTNPCKIQLPQIPGFSRIRMLEGHARELVVGHVGNKRVLALRGRIHLNEAPDDPIETIKMVRLQIEMLMQLGVKNLILTSAVGALKPPTASIGYDRLAVGDICVVDGFVTLFAPQMPLWGGEFQSPEDSLDKKLCDIARKATCGLRVHTGGHVMLLGPWFEGRKYDKRFLALTGAKVVGMSGLPEACVAALYSGVRVLYLCFVTNDDVEEHSHEENLARSKAASSELGSYLELIVSKI</sequence>
<evidence type="ECO:0000256" key="6">
    <source>
        <dbReference type="ARBA" id="ARBA00031036"/>
    </source>
</evidence>
<protein>
    <recommendedName>
        <fullName evidence="3">purine-nucleoside phosphorylase</fullName>
        <ecNumber evidence="3">2.4.2.1</ecNumber>
    </recommendedName>
    <alternativeName>
        <fullName evidence="6">Inosine-guanosine phosphorylase</fullName>
    </alternativeName>
</protein>
<evidence type="ECO:0000256" key="5">
    <source>
        <dbReference type="ARBA" id="ARBA00022679"/>
    </source>
</evidence>
<evidence type="ECO:0000313" key="9">
    <source>
        <dbReference type="Proteomes" id="UP000034108"/>
    </source>
</evidence>
<dbReference type="InterPro" id="IPR035994">
    <property type="entry name" value="Nucleoside_phosphorylase_sf"/>
</dbReference>
<evidence type="ECO:0000313" key="8">
    <source>
        <dbReference type="EMBL" id="KKR99168.1"/>
    </source>
</evidence>
<dbReference type="PANTHER" id="PTHR11904">
    <property type="entry name" value="METHYLTHIOADENOSINE/PURINE NUCLEOSIDE PHOSPHORYLASE"/>
    <property type="match status" value="1"/>
</dbReference>
<dbReference type="GO" id="GO:0004731">
    <property type="term" value="F:purine-nucleoside phosphorylase activity"/>
    <property type="evidence" value="ECO:0007669"/>
    <property type="project" value="UniProtKB-EC"/>
</dbReference>
<dbReference type="AlphaFoldDB" id="A0A0G0VE70"/>
<proteinExistence type="inferred from homology"/>
<organism evidence="8 9">
    <name type="scientific">Candidatus Magasanikbacteria bacterium GW2011_GWC2_41_17</name>
    <dbReference type="NCBI Taxonomy" id="1619048"/>
    <lineage>
        <taxon>Bacteria</taxon>
        <taxon>Candidatus Magasanikiibacteriota</taxon>
    </lineage>
</organism>
<evidence type="ECO:0000256" key="2">
    <source>
        <dbReference type="ARBA" id="ARBA00006751"/>
    </source>
</evidence>
<comment type="pathway">
    <text evidence="1">Purine metabolism; purine nucleoside salvage.</text>
</comment>
<feature type="domain" description="Nucleoside phosphorylase" evidence="7">
    <location>
        <begin position="34"/>
        <end position="282"/>
    </location>
</feature>
<dbReference type="GO" id="GO:0005737">
    <property type="term" value="C:cytoplasm"/>
    <property type="evidence" value="ECO:0007669"/>
    <property type="project" value="TreeGrafter"/>
</dbReference>
<dbReference type="GO" id="GO:0009116">
    <property type="term" value="P:nucleoside metabolic process"/>
    <property type="evidence" value="ECO:0007669"/>
    <property type="project" value="InterPro"/>
</dbReference>
<keyword evidence="4" id="KW-0328">Glycosyltransferase</keyword>
<dbReference type="STRING" id="1619048.UU49_C0009G0005"/>
<dbReference type="PANTHER" id="PTHR11904:SF9">
    <property type="entry name" value="PURINE NUCLEOSIDE PHOSPHORYLASE-RELATED"/>
    <property type="match status" value="1"/>
</dbReference>
<evidence type="ECO:0000256" key="4">
    <source>
        <dbReference type="ARBA" id="ARBA00022676"/>
    </source>
</evidence>
<evidence type="ECO:0000256" key="1">
    <source>
        <dbReference type="ARBA" id="ARBA00005058"/>
    </source>
</evidence>
<evidence type="ECO:0000256" key="3">
    <source>
        <dbReference type="ARBA" id="ARBA00011886"/>
    </source>
</evidence>
<evidence type="ECO:0000259" key="7">
    <source>
        <dbReference type="Pfam" id="PF01048"/>
    </source>
</evidence>
<dbReference type="InterPro" id="IPR011268">
    <property type="entry name" value="Purine_phosphorylase"/>
</dbReference>
<comment type="similarity">
    <text evidence="2">Belongs to the PNP/MTAP phosphorylase family.</text>
</comment>
<dbReference type="Gene3D" id="3.40.50.1580">
    <property type="entry name" value="Nucleoside phosphorylase domain"/>
    <property type="match status" value="1"/>
</dbReference>
<dbReference type="EC" id="2.4.2.1" evidence="3"/>
<dbReference type="UniPathway" id="UPA00606"/>
<comment type="caution">
    <text evidence="8">The sequence shown here is derived from an EMBL/GenBank/DDBJ whole genome shotgun (WGS) entry which is preliminary data.</text>
</comment>
<dbReference type="SUPFAM" id="SSF53167">
    <property type="entry name" value="Purine and uridine phosphorylases"/>
    <property type="match status" value="1"/>
</dbReference>
<dbReference type="Pfam" id="PF01048">
    <property type="entry name" value="PNP_UDP_1"/>
    <property type="match status" value="1"/>
</dbReference>
<dbReference type="EMBL" id="LCAV01000009">
    <property type="protein sequence ID" value="KKR99168.1"/>
    <property type="molecule type" value="Genomic_DNA"/>
</dbReference>
<dbReference type="Proteomes" id="UP000034108">
    <property type="component" value="Unassembled WGS sequence"/>
</dbReference>
<dbReference type="CDD" id="cd09009">
    <property type="entry name" value="PNP-EcPNPII_like"/>
    <property type="match status" value="1"/>
</dbReference>
<gene>
    <name evidence="8" type="ORF">UU49_C0009G0005</name>
</gene>
<name>A0A0G0VE70_9BACT</name>
<dbReference type="InterPro" id="IPR000845">
    <property type="entry name" value="Nucleoside_phosphorylase_d"/>
</dbReference>
<reference evidence="8 9" key="1">
    <citation type="journal article" date="2015" name="Nature">
        <title>rRNA introns, odd ribosomes, and small enigmatic genomes across a large radiation of phyla.</title>
        <authorList>
            <person name="Brown C.T."/>
            <person name="Hug L.A."/>
            <person name="Thomas B.C."/>
            <person name="Sharon I."/>
            <person name="Castelle C.J."/>
            <person name="Singh A."/>
            <person name="Wilkins M.J."/>
            <person name="Williams K.H."/>
            <person name="Banfield J.F."/>
        </authorList>
    </citation>
    <scope>NUCLEOTIDE SEQUENCE [LARGE SCALE GENOMIC DNA]</scope>
</reference>